<dbReference type="PANTHER" id="PTHR24221">
    <property type="entry name" value="ATP-BINDING CASSETTE SUB-FAMILY B"/>
    <property type="match status" value="1"/>
</dbReference>
<dbReference type="Proteomes" id="UP001465976">
    <property type="component" value="Unassembled WGS sequence"/>
</dbReference>
<dbReference type="EMBL" id="JBAHYK010000435">
    <property type="protein sequence ID" value="KAL0574054.1"/>
    <property type="molecule type" value="Genomic_DNA"/>
</dbReference>
<keyword evidence="3" id="KW-1185">Reference proteome</keyword>
<evidence type="ECO:0000313" key="3">
    <source>
        <dbReference type="Proteomes" id="UP001465976"/>
    </source>
</evidence>
<reference evidence="2 3" key="1">
    <citation type="submission" date="2024-02" db="EMBL/GenBank/DDBJ databases">
        <title>A draft genome for the cacao thread blight pathogen Marasmius crinis-equi.</title>
        <authorList>
            <person name="Cohen S.P."/>
            <person name="Baruah I.K."/>
            <person name="Amoako-Attah I."/>
            <person name="Bukari Y."/>
            <person name="Meinhardt L.W."/>
            <person name="Bailey B.A."/>
        </authorList>
    </citation>
    <scope>NUCLEOTIDE SEQUENCE [LARGE SCALE GENOMIC DNA]</scope>
    <source>
        <strain evidence="2 3">GH-76</strain>
    </source>
</reference>
<name>A0ABR3FFJ6_9AGAR</name>
<dbReference type="PANTHER" id="PTHR24221:SF632">
    <property type="entry name" value="ATP-DEPENDENT LIPID A-CORE FLIPPASE"/>
    <property type="match status" value="1"/>
</dbReference>
<protein>
    <recommendedName>
        <fullName evidence="1">ABC transporter domain-containing protein</fullName>
    </recommendedName>
</protein>
<dbReference type="Pfam" id="PF00005">
    <property type="entry name" value="ABC_tran"/>
    <property type="match status" value="1"/>
</dbReference>
<dbReference type="InterPro" id="IPR039421">
    <property type="entry name" value="Type_1_exporter"/>
</dbReference>
<dbReference type="SUPFAM" id="SSF52540">
    <property type="entry name" value="P-loop containing nucleoside triphosphate hydrolases"/>
    <property type="match status" value="1"/>
</dbReference>
<organism evidence="2 3">
    <name type="scientific">Marasmius crinis-equi</name>
    <dbReference type="NCBI Taxonomy" id="585013"/>
    <lineage>
        <taxon>Eukaryota</taxon>
        <taxon>Fungi</taxon>
        <taxon>Dikarya</taxon>
        <taxon>Basidiomycota</taxon>
        <taxon>Agaricomycotina</taxon>
        <taxon>Agaricomycetes</taxon>
        <taxon>Agaricomycetidae</taxon>
        <taxon>Agaricales</taxon>
        <taxon>Marasmiineae</taxon>
        <taxon>Marasmiaceae</taxon>
        <taxon>Marasmius</taxon>
    </lineage>
</organism>
<comment type="caution">
    <text evidence="2">The sequence shown here is derived from an EMBL/GenBank/DDBJ whole genome shotgun (WGS) entry which is preliminary data.</text>
</comment>
<sequence length="181" mass="20240">MLRNISLSYPEDSSTKKALDSVNFRIPSGQLVVIVGINGSGKSSFVSLLTWMYDVLSGQFFVDGEDIRTYKLSDFQRATASLTQNHRLLPLSIAENIAREPRGYRGYNYDQGRGEERRLQLPIDPRRIFMMMPSHLEQIGPPPSSVNNSYFPAAIEPAIELLAYLVADNLRAAGQIEGVVF</sequence>
<feature type="domain" description="ABC transporter" evidence="1">
    <location>
        <begin position="19"/>
        <end position="109"/>
    </location>
</feature>
<evidence type="ECO:0000313" key="2">
    <source>
        <dbReference type="EMBL" id="KAL0574054.1"/>
    </source>
</evidence>
<gene>
    <name evidence="2" type="ORF">V5O48_007899</name>
</gene>
<dbReference type="Gene3D" id="3.40.50.300">
    <property type="entry name" value="P-loop containing nucleotide triphosphate hydrolases"/>
    <property type="match status" value="1"/>
</dbReference>
<dbReference type="InterPro" id="IPR003439">
    <property type="entry name" value="ABC_transporter-like_ATP-bd"/>
</dbReference>
<proteinExistence type="predicted"/>
<evidence type="ECO:0000259" key="1">
    <source>
        <dbReference type="Pfam" id="PF00005"/>
    </source>
</evidence>
<dbReference type="InterPro" id="IPR027417">
    <property type="entry name" value="P-loop_NTPase"/>
</dbReference>
<accession>A0ABR3FFJ6</accession>